<dbReference type="GO" id="GO:0004430">
    <property type="term" value="F:1-phosphatidylinositol 4-kinase activity"/>
    <property type="evidence" value="ECO:0007669"/>
    <property type="project" value="UniProtKB-EC"/>
</dbReference>
<evidence type="ECO:0000256" key="5">
    <source>
        <dbReference type="ARBA" id="ARBA00022777"/>
    </source>
</evidence>
<evidence type="ECO:0000313" key="7">
    <source>
        <dbReference type="EMBL" id="CAA3030991.1"/>
    </source>
</evidence>
<keyword evidence="4" id="KW-0547">Nucleotide-binding</keyword>
<gene>
    <name evidence="7" type="ORF">OLEA9_A055731</name>
</gene>
<dbReference type="OrthoDB" id="5839at2759"/>
<keyword evidence="6" id="KW-0067">ATP-binding</keyword>
<comment type="similarity">
    <text evidence="1">Belongs to the PI3/PI4-kinase family. Type II PI4K subfamily.</text>
</comment>
<evidence type="ECO:0000313" key="8">
    <source>
        <dbReference type="Proteomes" id="UP000594638"/>
    </source>
</evidence>
<keyword evidence="8" id="KW-1185">Reference proteome</keyword>
<dbReference type="InterPro" id="IPR044571">
    <property type="entry name" value="P4KG1-8"/>
</dbReference>
<dbReference type="Proteomes" id="UP000594638">
    <property type="component" value="Unassembled WGS sequence"/>
</dbReference>
<name>A0A8S0VLT7_OLEEU</name>
<reference evidence="7 8" key="1">
    <citation type="submission" date="2019-12" db="EMBL/GenBank/DDBJ databases">
        <authorList>
            <person name="Alioto T."/>
            <person name="Alioto T."/>
            <person name="Gomez Garrido J."/>
        </authorList>
    </citation>
    <scope>NUCLEOTIDE SEQUENCE [LARGE SCALE GENOMIC DNA]</scope>
</reference>
<proteinExistence type="inferred from homology"/>
<dbReference type="EC" id="2.7.1.67" evidence="2"/>
<organism evidence="7 8">
    <name type="scientific">Olea europaea subsp. europaea</name>
    <dbReference type="NCBI Taxonomy" id="158383"/>
    <lineage>
        <taxon>Eukaryota</taxon>
        <taxon>Viridiplantae</taxon>
        <taxon>Streptophyta</taxon>
        <taxon>Embryophyta</taxon>
        <taxon>Tracheophyta</taxon>
        <taxon>Spermatophyta</taxon>
        <taxon>Magnoliopsida</taxon>
        <taxon>eudicotyledons</taxon>
        <taxon>Gunneridae</taxon>
        <taxon>Pentapetalae</taxon>
        <taxon>asterids</taxon>
        <taxon>lamiids</taxon>
        <taxon>Lamiales</taxon>
        <taxon>Oleaceae</taxon>
        <taxon>Oleeae</taxon>
        <taxon>Olea</taxon>
    </lineage>
</organism>
<dbReference type="Gramene" id="OE9A055731T1">
    <property type="protein sequence ID" value="OE9A055731C1"/>
    <property type="gene ID" value="OE9A055731"/>
</dbReference>
<evidence type="ECO:0000256" key="4">
    <source>
        <dbReference type="ARBA" id="ARBA00022741"/>
    </source>
</evidence>
<evidence type="ECO:0000256" key="1">
    <source>
        <dbReference type="ARBA" id="ARBA00008941"/>
    </source>
</evidence>
<dbReference type="EMBL" id="CACTIH010009409">
    <property type="protein sequence ID" value="CAA3030991.1"/>
    <property type="molecule type" value="Genomic_DNA"/>
</dbReference>
<protein>
    <recommendedName>
        <fullName evidence="2">1-phosphatidylinositol 4-kinase</fullName>
        <ecNumber evidence="2">2.7.1.67</ecNumber>
    </recommendedName>
</protein>
<keyword evidence="3" id="KW-0808">Transferase</keyword>
<dbReference type="PANTHER" id="PTHR45800">
    <property type="entry name" value="PHOSPHATIDYLINOSITOL 4-KINASE GAMMA"/>
    <property type="match status" value="1"/>
</dbReference>
<dbReference type="AlphaFoldDB" id="A0A8S0VLT7"/>
<dbReference type="GO" id="GO:0005524">
    <property type="term" value="F:ATP binding"/>
    <property type="evidence" value="ECO:0007669"/>
    <property type="project" value="UniProtKB-KW"/>
</dbReference>
<dbReference type="PANTHER" id="PTHR45800:SF11">
    <property type="entry name" value="PHOSPHATIDYLINOSITOL 3-KINASE-RELATED PROTEIN KINASE"/>
    <property type="match status" value="1"/>
</dbReference>
<evidence type="ECO:0000256" key="3">
    <source>
        <dbReference type="ARBA" id="ARBA00022679"/>
    </source>
</evidence>
<accession>A0A8S0VLT7</accession>
<keyword evidence="5" id="KW-0418">Kinase</keyword>
<evidence type="ECO:0000256" key="6">
    <source>
        <dbReference type="ARBA" id="ARBA00022840"/>
    </source>
</evidence>
<comment type="caution">
    <text evidence="7">The sequence shown here is derived from an EMBL/GenBank/DDBJ whole genome shotgun (WGS) entry which is preliminary data.</text>
</comment>
<sequence length="108" mass="12358">MASACQSLDDPYIEWIHWPQASIPSEMMSSSIQKILILFKTQYVVKRDPMVREARLLVLVLSTISLKEAAAYGLRLADIGEMMSREFHNIEEEPSELEIICIEARFQG</sequence>
<evidence type="ECO:0000256" key="2">
    <source>
        <dbReference type="ARBA" id="ARBA00012169"/>
    </source>
</evidence>